<protein>
    <recommendedName>
        <fullName evidence="3">DUF2948 domain-containing protein</fullName>
    </recommendedName>
</protein>
<organism evidence="1 2">
    <name type="scientific">Aquimixticola soesokkakensis</name>
    <dbReference type="NCBI Taxonomy" id="1519096"/>
    <lineage>
        <taxon>Bacteria</taxon>
        <taxon>Pseudomonadati</taxon>
        <taxon>Pseudomonadota</taxon>
        <taxon>Alphaproteobacteria</taxon>
        <taxon>Rhodobacterales</taxon>
        <taxon>Paracoccaceae</taxon>
        <taxon>Aquimixticola</taxon>
    </lineage>
</organism>
<dbReference type="OrthoDB" id="9806367at2"/>
<proteinExistence type="predicted"/>
<dbReference type="Pfam" id="PF11164">
    <property type="entry name" value="DUF2948"/>
    <property type="match status" value="1"/>
</dbReference>
<sequence>MVEDAKFEDGYEKPLNLKALDADDLRVLSALVQDAVVPAGEISFDRDKRRFALLINRFRWEDAGFAQQRQRPVERVQAVLCFDDVHSAQSLGLEARDKDTILSILAITFEAGEDGTGRVEVTLAGDGAIALRVEALDVTLKDVTRPYIAPSKKAPRHPD</sequence>
<dbReference type="InterPro" id="IPR021335">
    <property type="entry name" value="DUF2948"/>
</dbReference>
<gene>
    <name evidence="1" type="ORF">AQS8620_02729</name>
</gene>
<dbReference type="RefSeq" id="WP_085837485.1">
    <property type="nucleotide sequence ID" value="NZ_FWFS01000010.1"/>
</dbReference>
<evidence type="ECO:0000313" key="1">
    <source>
        <dbReference type="EMBL" id="SLN60490.1"/>
    </source>
</evidence>
<accession>A0A1Y5THI4</accession>
<dbReference type="AlphaFoldDB" id="A0A1Y5THI4"/>
<keyword evidence="2" id="KW-1185">Reference proteome</keyword>
<name>A0A1Y5THI4_9RHOB</name>
<evidence type="ECO:0008006" key="3">
    <source>
        <dbReference type="Google" id="ProtNLM"/>
    </source>
</evidence>
<reference evidence="1 2" key="1">
    <citation type="submission" date="2017-03" db="EMBL/GenBank/DDBJ databases">
        <authorList>
            <person name="Afonso C.L."/>
            <person name="Miller P.J."/>
            <person name="Scott M.A."/>
            <person name="Spackman E."/>
            <person name="Goraichik I."/>
            <person name="Dimitrov K.M."/>
            <person name="Suarez D.L."/>
            <person name="Swayne D.E."/>
        </authorList>
    </citation>
    <scope>NUCLEOTIDE SEQUENCE [LARGE SCALE GENOMIC DNA]</scope>
    <source>
        <strain evidence="1 2">CECT 8620</strain>
    </source>
</reference>
<dbReference type="Proteomes" id="UP000193862">
    <property type="component" value="Unassembled WGS sequence"/>
</dbReference>
<evidence type="ECO:0000313" key="2">
    <source>
        <dbReference type="Proteomes" id="UP000193862"/>
    </source>
</evidence>
<dbReference type="EMBL" id="FWFS01000010">
    <property type="protein sequence ID" value="SLN60490.1"/>
    <property type="molecule type" value="Genomic_DNA"/>
</dbReference>